<evidence type="ECO:0000313" key="7">
    <source>
        <dbReference type="Proteomes" id="UP000325113"/>
    </source>
</evidence>
<feature type="region of interest" description="Disordered" evidence="1">
    <location>
        <begin position="1"/>
        <end position="62"/>
    </location>
</feature>
<protein>
    <recommendedName>
        <fullName evidence="8">CHCH domain-containing protein</fullName>
    </recommendedName>
</protein>
<dbReference type="EMBL" id="VLTL01000107">
    <property type="protein sequence ID" value="KAA0160671.1"/>
    <property type="molecule type" value="Genomic_DNA"/>
</dbReference>
<evidence type="ECO:0000256" key="1">
    <source>
        <dbReference type="SAM" id="MobiDB-lite"/>
    </source>
</evidence>
<proteinExistence type="predicted"/>
<accession>A0A5A8DDU3</accession>
<dbReference type="GO" id="GO:0005739">
    <property type="term" value="C:mitochondrion"/>
    <property type="evidence" value="ECO:0007669"/>
    <property type="project" value="TreeGrafter"/>
</dbReference>
<dbReference type="Proteomes" id="UP000325113">
    <property type="component" value="Unassembled WGS sequence"/>
</dbReference>
<keyword evidence="5" id="KW-1185">Reference proteome</keyword>
<dbReference type="GO" id="GO:0005634">
    <property type="term" value="C:nucleus"/>
    <property type="evidence" value="ECO:0007669"/>
    <property type="project" value="TreeGrafter"/>
</dbReference>
<dbReference type="GO" id="GO:0007005">
    <property type="term" value="P:mitochondrion organization"/>
    <property type="evidence" value="ECO:0007669"/>
    <property type="project" value="InterPro"/>
</dbReference>
<evidence type="ECO:0000313" key="4">
    <source>
        <dbReference type="EMBL" id="KAA0162061.1"/>
    </source>
</evidence>
<gene>
    <name evidence="3" type="ORF">FNF28_05370</name>
    <name evidence="2" type="ORF">FNF29_05235</name>
    <name evidence="4" type="ORF">FNF31_03472</name>
</gene>
<comment type="caution">
    <text evidence="4">The sequence shown here is derived from an EMBL/GenBank/DDBJ whole genome shotgun (WGS) entry which is preliminary data.</text>
</comment>
<evidence type="ECO:0000313" key="5">
    <source>
        <dbReference type="Proteomes" id="UP000323011"/>
    </source>
</evidence>
<sequence>MPRRGGGSSMRTSSSSSRGGGFGGLFGKRSTTPTATRRPAAPPSRPAAAAPPATTGGGGMLSGIGGAIAQGMAFGGGSAIAHRAVDAIAGPRETRVVHDHGDGAAAPAAGAAGAAAAAAPAAAAPDCSSYMSNMNKCFSENSSDISFCQPQVDMFKSCTSGELLQ</sequence>
<dbReference type="Proteomes" id="UP000323011">
    <property type="component" value="Unassembled WGS sequence"/>
</dbReference>
<dbReference type="InterPro" id="IPR055304">
    <property type="entry name" value="CHCHD2/10-like"/>
</dbReference>
<evidence type="ECO:0000313" key="6">
    <source>
        <dbReference type="Proteomes" id="UP000324907"/>
    </source>
</evidence>
<feature type="compositionally biased region" description="Low complexity" evidence="1">
    <location>
        <begin position="27"/>
        <end position="39"/>
    </location>
</feature>
<dbReference type="Proteomes" id="UP000324907">
    <property type="component" value="Unassembled WGS sequence"/>
</dbReference>
<reference evidence="5 6" key="1">
    <citation type="submission" date="2019-07" db="EMBL/GenBank/DDBJ databases">
        <title>Genomes of Cafeteria roenbergensis.</title>
        <authorList>
            <person name="Fischer M.G."/>
            <person name="Hackl T."/>
            <person name="Roman M."/>
        </authorList>
    </citation>
    <scope>NUCLEOTIDE SEQUENCE [LARGE SCALE GENOMIC DNA]</scope>
    <source>
        <strain evidence="2 5">BVI</strain>
        <strain evidence="4 7">Cflag</strain>
        <strain evidence="3 6">RCC970-E3</strain>
    </source>
</reference>
<dbReference type="OMA" id="YNTIRIE"/>
<name>A0A5A8DDU3_CAFRO</name>
<dbReference type="EMBL" id="VLTN01000034">
    <property type="protein sequence ID" value="KAA0150432.1"/>
    <property type="molecule type" value="Genomic_DNA"/>
</dbReference>
<organism evidence="4 7">
    <name type="scientific">Cafeteria roenbergensis</name>
    <name type="common">Marine flagellate</name>
    <dbReference type="NCBI Taxonomy" id="33653"/>
    <lineage>
        <taxon>Eukaryota</taxon>
        <taxon>Sar</taxon>
        <taxon>Stramenopiles</taxon>
        <taxon>Bigyra</taxon>
        <taxon>Opalozoa</taxon>
        <taxon>Bicosoecida</taxon>
        <taxon>Cafeteriaceae</taxon>
        <taxon>Cafeteria</taxon>
    </lineage>
</organism>
<evidence type="ECO:0000313" key="2">
    <source>
        <dbReference type="EMBL" id="KAA0150432.1"/>
    </source>
</evidence>
<dbReference type="EMBL" id="VLTM01000030">
    <property type="protein sequence ID" value="KAA0162061.1"/>
    <property type="molecule type" value="Genomic_DNA"/>
</dbReference>
<dbReference type="AlphaFoldDB" id="A0A5A8DDU3"/>
<dbReference type="PANTHER" id="PTHR13523:SF2">
    <property type="entry name" value="COILED-COIL-HELIX-COILED-COIL-HELIX DOMAIN CONTAINING 2, ISOFORM A-RELATED"/>
    <property type="match status" value="1"/>
</dbReference>
<evidence type="ECO:0008006" key="8">
    <source>
        <dbReference type="Google" id="ProtNLM"/>
    </source>
</evidence>
<dbReference type="PANTHER" id="PTHR13523">
    <property type="entry name" value="COILED-COIL-HELIX-COILED-COIL-HELIX DOMAIN CONTAINING 2/NUR77"/>
    <property type="match status" value="1"/>
</dbReference>
<evidence type="ECO:0000313" key="3">
    <source>
        <dbReference type="EMBL" id="KAA0160671.1"/>
    </source>
</evidence>